<dbReference type="SUPFAM" id="SSF54211">
    <property type="entry name" value="Ribosomal protein S5 domain 2-like"/>
    <property type="match status" value="1"/>
</dbReference>
<feature type="region of interest" description="Disordered" evidence="2">
    <location>
        <begin position="1"/>
        <end position="21"/>
    </location>
</feature>
<dbReference type="InterPro" id="IPR008269">
    <property type="entry name" value="Lon_proteolytic"/>
</dbReference>
<keyword evidence="6" id="KW-1185">Reference proteome</keyword>
<protein>
    <recommendedName>
        <fullName evidence="1">endopeptidase La</fullName>
        <ecNumber evidence="1">3.4.21.53</ecNumber>
    </recommendedName>
</protein>
<proteinExistence type="inferred from homology"/>
<keyword evidence="1" id="KW-0378">Hydrolase</keyword>
<evidence type="ECO:0000256" key="1">
    <source>
        <dbReference type="PROSITE-ProRule" id="PRU01122"/>
    </source>
</evidence>
<evidence type="ECO:0000313" key="5">
    <source>
        <dbReference type="EMBL" id="MPY09571.1"/>
    </source>
</evidence>
<comment type="caution">
    <text evidence="5">The sequence shown here is derived from an EMBL/GenBank/DDBJ whole genome shotgun (WGS) entry which is preliminary data.</text>
</comment>
<keyword evidence="1" id="KW-0645">Protease</keyword>
<evidence type="ECO:0000313" key="6">
    <source>
        <dbReference type="Proteomes" id="UP000326464"/>
    </source>
</evidence>
<feature type="active site" evidence="1">
    <location>
        <position position="259"/>
    </location>
</feature>
<dbReference type="GO" id="GO:0005524">
    <property type="term" value="F:ATP binding"/>
    <property type="evidence" value="ECO:0007669"/>
    <property type="project" value="InterPro"/>
</dbReference>
<dbReference type="AlphaFoldDB" id="A0A7X1NMI9"/>
<feature type="transmembrane region" description="Helical" evidence="3">
    <location>
        <begin position="25"/>
        <end position="49"/>
    </location>
</feature>
<dbReference type="InterPro" id="IPR027065">
    <property type="entry name" value="Lon_Prtase"/>
</dbReference>
<dbReference type="GO" id="GO:0030163">
    <property type="term" value="P:protein catabolic process"/>
    <property type="evidence" value="ECO:0007669"/>
    <property type="project" value="InterPro"/>
</dbReference>
<gene>
    <name evidence="5" type="ORF">FNH21_02345</name>
</gene>
<keyword evidence="3" id="KW-0812">Transmembrane</keyword>
<keyword evidence="1" id="KW-0720">Serine protease</keyword>
<dbReference type="EC" id="3.4.21.53" evidence="1"/>
<evidence type="ECO:0000259" key="4">
    <source>
        <dbReference type="PROSITE" id="PS51786"/>
    </source>
</evidence>
<name>A0A7X1NMI9_9MICC</name>
<dbReference type="Gene3D" id="3.30.230.10">
    <property type="match status" value="1"/>
</dbReference>
<reference evidence="6" key="1">
    <citation type="submission" date="2019-07" db="EMBL/GenBank/DDBJ databases">
        <title>Arthrobacter KR32 sp. nov., isolated from mountain cheese made of cows milk.</title>
        <authorList>
            <person name="Flegler A."/>
        </authorList>
    </citation>
    <scope>NUCLEOTIDE SEQUENCE [LARGE SCALE GENOMIC DNA]</scope>
    <source>
        <strain evidence="6">KR32</strain>
    </source>
</reference>
<dbReference type="SUPFAM" id="SSF50156">
    <property type="entry name" value="PDZ domain-like"/>
    <property type="match status" value="1"/>
</dbReference>
<dbReference type="PANTHER" id="PTHR10046">
    <property type="entry name" value="ATP DEPENDENT LON PROTEASE FAMILY MEMBER"/>
    <property type="match status" value="1"/>
</dbReference>
<keyword evidence="3" id="KW-0472">Membrane</keyword>
<dbReference type="Proteomes" id="UP000326464">
    <property type="component" value="Unassembled WGS sequence"/>
</dbReference>
<dbReference type="InterPro" id="IPR014721">
    <property type="entry name" value="Ribsml_uS5_D2-typ_fold_subgr"/>
</dbReference>
<evidence type="ECO:0000256" key="3">
    <source>
        <dbReference type="SAM" id="Phobius"/>
    </source>
</evidence>
<accession>A0A7X1NMI9</accession>
<dbReference type="InterPro" id="IPR036034">
    <property type="entry name" value="PDZ_sf"/>
</dbReference>
<dbReference type="GO" id="GO:0006508">
    <property type="term" value="P:proteolysis"/>
    <property type="evidence" value="ECO:0007669"/>
    <property type="project" value="UniProtKB-KW"/>
</dbReference>
<dbReference type="GO" id="GO:0004176">
    <property type="term" value="F:ATP-dependent peptidase activity"/>
    <property type="evidence" value="ECO:0007669"/>
    <property type="project" value="UniProtKB-UniRule"/>
</dbReference>
<dbReference type="InterPro" id="IPR020568">
    <property type="entry name" value="Ribosomal_Su5_D2-typ_SF"/>
</dbReference>
<sequence>MTQPVHFESYSPEEPTRPRDPRFRAMAISGGLAVVLSAAAVLLPAPYVIEAPGPTFNTIGEVDGQPLITVAGRETFPPEGELDLTTVFVSGGPNGQVNVLDTLRAWADPVENVVPEQLVYPEGTTPSDVQEQNAVAMTSSQESAIAAALSHEDIDFTEELSVAGFAEDSASEGILRSGDVLRSVDGRPIEDIDVLRSTLADAGGAPAELAIVREGAEQTVTVTPKESEAGGYQLGIVLSSTFDFPFQVTIQLDNVGGPSAGTMFALGIIDTLTEGDLTGGRHFAGTGTIDSAGAVGPIGGIAQKLVGARSSGAEFFLAPADNCGDVVGHIPDGLTVVKVETLDDAVQAVESLGSGGDASGLPSC</sequence>
<feature type="active site" evidence="1">
    <location>
        <position position="304"/>
    </location>
</feature>
<dbReference type="PROSITE" id="PS51786">
    <property type="entry name" value="LON_PROTEOLYTIC"/>
    <property type="match status" value="1"/>
</dbReference>
<evidence type="ECO:0000256" key="2">
    <source>
        <dbReference type="SAM" id="MobiDB-lite"/>
    </source>
</evidence>
<dbReference type="GO" id="GO:0004252">
    <property type="term" value="F:serine-type endopeptidase activity"/>
    <property type="evidence" value="ECO:0007669"/>
    <property type="project" value="UniProtKB-UniRule"/>
</dbReference>
<keyword evidence="3" id="KW-1133">Transmembrane helix</keyword>
<organism evidence="5 6">
    <name type="scientific">Arthrobacter bussei</name>
    <dbReference type="NCBI Taxonomy" id="2594179"/>
    <lineage>
        <taxon>Bacteria</taxon>
        <taxon>Bacillati</taxon>
        <taxon>Actinomycetota</taxon>
        <taxon>Actinomycetes</taxon>
        <taxon>Micrococcales</taxon>
        <taxon>Micrococcaceae</taxon>
        <taxon>Arthrobacter</taxon>
    </lineage>
</organism>
<dbReference type="Pfam" id="PF05362">
    <property type="entry name" value="Lon_C"/>
    <property type="match status" value="1"/>
</dbReference>
<feature type="domain" description="Lon proteolytic" evidence="4">
    <location>
        <begin position="254"/>
        <end position="352"/>
    </location>
</feature>
<comment type="similarity">
    <text evidence="1">Belongs to the peptidase S16 family.</text>
</comment>
<dbReference type="RefSeq" id="WP_338403122.1">
    <property type="nucleotide sequence ID" value="NZ_VJXX01000001.1"/>
</dbReference>
<comment type="catalytic activity">
    <reaction evidence="1">
        <text>Hydrolysis of proteins in presence of ATP.</text>
        <dbReference type="EC" id="3.4.21.53"/>
    </reaction>
</comment>
<dbReference type="EMBL" id="VJXX01000001">
    <property type="protein sequence ID" value="MPY09571.1"/>
    <property type="molecule type" value="Genomic_DNA"/>
</dbReference>